<organism evidence="9 10">
    <name type="scientific">Rhizobium jaguaris</name>
    <dbReference type="NCBI Taxonomy" id="1312183"/>
    <lineage>
        <taxon>Bacteria</taxon>
        <taxon>Pseudomonadati</taxon>
        <taxon>Pseudomonadota</taxon>
        <taxon>Alphaproteobacteria</taxon>
        <taxon>Hyphomicrobiales</taxon>
        <taxon>Rhizobiaceae</taxon>
        <taxon>Rhizobium/Agrobacterium group</taxon>
        <taxon>Rhizobium</taxon>
    </lineage>
</organism>
<dbReference type="AlphaFoldDB" id="A0A387FYA3"/>
<dbReference type="InterPro" id="IPR036388">
    <property type="entry name" value="WH-like_DNA-bd_sf"/>
</dbReference>
<dbReference type="GO" id="GO:0003700">
    <property type="term" value="F:DNA-binding transcription factor activity"/>
    <property type="evidence" value="ECO:0007669"/>
    <property type="project" value="InterPro"/>
</dbReference>
<dbReference type="Proteomes" id="UP000282195">
    <property type="component" value="Chromosome"/>
</dbReference>
<dbReference type="Gene3D" id="1.10.10.10">
    <property type="entry name" value="Winged helix-like DNA-binding domain superfamily/Winged helix DNA-binding domain"/>
    <property type="match status" value="1"/>
</dbReference>
<comment type="similarity">
    <text evidence="1">Belongs to the LysR transcriptional regulatory family.</text>
</comment>
<proteinExistence type="inferred from homology"/>
<evidence type="ECO:0000256" key="7">
    <source>
        <dbReference type="ARBA" id="ARBA00083243"/>
    </source>
</evidence>
<keyword evidence="10" id="KW-1185">Reference proteome</keyword>
<dbReference type="InterPro" id="IPR000847">
    <property type="entry name" value="LysR_HTH_N"/>
</dbReference>
<keyword evidence="4" id="KW-0804">Transcription</keyword>
<dbReference type="SUPFAM" id="SSF53850">
    <property type="entry name" value="Periplasmic binding protein-like II"/>
    <property type="match status" value="1"/>
</dbReference>
<dbReference type="RefSeq" id="WP_120705997.1">
    <property type="nucleotide sequence ID" value="NZ_CP032694.1"/>
</dbReference>
<dbReference type="Gene3D" id="3.40.190.290">
    <property type="match status" value="1"/>
</dbReference>
<evidence type="ECO:0000313" key="9">
    <source>
        <dbReference type="EMBL" id="AYG61034.1"/>
    </source>
</evidence>
<dbReference type="SUPFAM" id="SSF46785">
    <property type="entry name" value="Winged helix' DNA-binding domain"/>
    <property type="match status" value="1"/>
</dbReference>
<name>A0A387FYA3_9HYPH</name>
<dbReference type="PROSITE" id="PS50931">
    <property type="entry name" value="HTH_LYSR"/>
    <property type="match status" value="1"/>
</dbReference>
<keyword evidence="2" id="KW-0805">Transcription regulation</keyword>
<dbReference type="PANTHER" id="PTHR30537:SF1">
    <property type="entry name" value="HTH-TYPE TRANSCRIPTIONAL REGULATOR PGRR"/>
    <property type="match status" value="1"/>
</dbReference>
<dbReference type="OrthoDB" id="9812435at2"/>
<evidence type="ECO:0000256" key="2">
    <source>
        <dbReference type="ARBA" id="ARBA00023015"/>
    </source>
</evidence>
<gene>
    <name evidence="9" type="ORF">CCGE525_21090</name>
</gene>
<dbReference type="CDD" id="cd08474">
    <property type="entry name" value="PBP2_CrgA_like_5"/>
    <property type="match status" value="1"/>
</dbReference>
<dbReference type="InterPro" id="IPR058163">
    <property type="entry name" value="LysR-type_TF_proteobact-type"/>
</dbReference>
<comment type="function">
    <text evidence="5">Transcriptional regulator of the ttuABCDE tartrate utilization operon.</text>
</comment>
<reference evidence="9 10" key="1">
    <citation type="submission" date="2018-10" db="EMBL/GenBank/DDBJ databases">
        <title>Rhizobium etli, R. leguminosarum and a new Rhizobium genospecies from Phaseolus dumosus.</title>
        <authorList>
            <person name="Ramirez-Puebla S.T."/>
            <person name="Rogel-Hernandez M.A."/>
            <person name="Guerrero G."/>
            <person name="Ormeno-Orrillo E."/>
            <person name="Martinez-Romero J.C."/>
            <person name="Negrete-Yankelevich S."/>
            <person name="Martinez-Romero E."/>
        </authorList>
    </citation>
    <scope>NUCLEOTIDE SEQUENCE [LARGE SCALE GENOMIC DNA]</scope>
    <source>
        <strain evidence="9 10">CCGE525</strain>
    </source>
</reference>
<dbReference type="FunFam" id="1.10.10.10:FF:000001">
    <property type="entry name" value="LysR family transcriptional regulator"/>
    <property type="match status" value="1"/>
</dbReference>
<feature type="domain" description="HTH lysR-type" evidence="8">
    <location>
        <begin position="1"/>
        <end position="61"/>
    </location>
</feature>
<evidence type="ECO:0000256" key="4">
    <source>
        <dbReference type="ARBA" id="ARBA00023163"/>
    </source>
</evidence>
<sequence length="313" mass="33458">MDRDLLAHLPVFLAVARQGSFAGAAAELGLSPSAVSHAIRMVESRLGATLFARTTRSVALTEAGNHLLGIIGPGFSQIEDGLDQFRANTGNVTGVLRLNVPRTALALAITPVIVELSQRFPQLTVEIAIDDASVDIIARGFDAGVRLGEMIAQDMIATRLTAPFKMILVAAPDYLARKGEPRSIPDLANHNCIGFRQITAGSLYDWELSDGGTMVSVAVKGSSIVTDATYAKELALAGVGITYLMEPLARAEIESGKLKQLLPDTAIEEPGLFLYYPKRAATAPKLRAFIDVAKYCLKFRSGDQTSSASRSTR</sequence>
<dbReference type="InterPro" id="IPR036390">
    <property type="entry name" value="WH_DNA-bd_sf"/>
</dbReference>
<keyword evidence="3" id="KW-0238">DNA-binding</keyword>
<evidence type="ECO:0000256" key="5">
    <source>
        <dbReference type="ARBA" id="ARBA00054626"/>
    </source>
</evidence>
<dbReference type="PANTHER" id="PTHR30537">
    <property type="entry name" value="HTH-TYPE TRANSCRIPTIONAL REGULATOR"/>
    <property type="match status" value="1"/>
</dbReference>
<protein>
    <recommendedName>
        <fullName evidence="6">HTH-type transcriptional regulator TtuA</fullName>
    </recommendedName>
    <alternativeName>
        <fullName evidence="7">Tartrate utilization transcriptional regulator</fullName>
    </alternativeName>
</protein>
<evidence type="ECO:0000313" key="10">
    <source>
        <dbReference type="Proteomes" id="UP000282195"/>
    </source>
</evidence>
<dbReference type="KEGG" id="rjg:CCGE525_21090"/>
<dbReference type="EMBL" id="CP032694">
    <property type="protein sequence ID" value="AYG61034.1"/>
    <property type="molecule type" value="Genomic_DNA"/>
</dbReference>
<accession>A0A387FYA3</accession>
<dbReference type="Pfam" id="PF03466">
    <property type="entry name" value="LysR_substrate"/>
    <property type="match status" value="1"/>
</dbReference>
<evidence type="ECO:0000256" key="6">
    <source>
        <dbReference type="ARBA" id="ARBA00067332"/>
    </source>
</evidence>
<dbReference type="GO" id="GO:0043565">
    <property type="term" value="F:sequence-specific DNA binding"/>
    <property type="evidence" value="ECO:0007669"/>
    <property type="project" value="TreeGrafter"/>
</dbReference>
<dbReference type="InterPro" id="IPR005119">
    <property type="entry name" value="LysR_subst-bd"/>
</dbReference>
<evidence type="ECO:0000256" key="3">
    <source>
        <dbReference type="ARBA" id="ARBA00023125"/>
    </source>
</evidence>
<evidence type="ECO:0000259" key="8">
    <source>
        <dbReference type="PROSITE" id="PS50931"/>
    </source>
</evidence>
<dbReference type="GO" id="GO:0006351">
    <property type="term" value="P:DNA-templated transcription"/>
    <property type="evidence" value="ECO:0007669"/>
    <property type="project" value="TreeGrafter"/>
</dbReference>
<evidence type="ECO:0000256" key="1">
    <source>
        <dbReference type="ARBA" id="ARBA00009437"/>
    </source>
</evidence>
<dbReference type="Pfam" id="PF00126">
    <property type="entry name" value="HTH_1"/>
    <property type="match status" value="1"/>
</dbReference>